<evidence type="ECO:0000313" key="17">
    <source>
        <dbReference type="Proteomes" id="UP000702954"/>
    </source>
</evidence>
<dbReference type="NCBIfam" id="TIGR00221">
    <property type="entry name" value="nagA"/>
    <property type="match status" value="1"/>
</dbReference>
<evidence type="ECO:0000259" key="13">
    <source>
        <dbReference type="Pfam" id="PF01979"/>
    </source>
</evidence>
<protein>
    <recommendedName>
        <fullName evidence="3">N-acetylglucosamine-6-phosphate deacetylase</fullName>
        <ecNumber evidence="2">3.5.1.25</ecNumber>
    </recommendedName>
</protein>
<dbReference type="InterPro" id="IPR011059">
    <property type="entry name" value="Metal-dep_hydrolase_composite"/>
</dbReference>
<comment type="catalytic activity">
    <reaction evidence="7">
        <text>N-acetyl-D-glucosamine 6-phosphate + H2O = D-glucosamine 6-phosphate + acetate</text>
        <dbReference type="Rhea" id="RHEA:22936"/>
        <dbReference type="ChEBI" id="CHEBI:15377"/>
        <dbReference type="ChEBI" id="CHEBI:30089"/>
        <dbReference type="ChEBI" id="CHEBI:57513"/>
        <dbReference type="ChEBI" id="CHEBI:58725"/>
        <dbReference type="EC" id="3.5.1.25"/>
    </reaction>
</comment>
<dbReference type="FunFam" id="3.20.20.140:FF:000004">
    <property type="entry name" value="N-acetylglucosamine-6-phosphate deacetylase"/>
    <property type="match status" value="1"/>
</dbReference>
<dbReference type="InterPro" id="IPR032466">
    <property type="entry name" value="Metal_Hydrolase"/>
</dbReference>
<keyword evidence="6 9" id="KW-0119">Carbohydrate metabolism</keyword>
<feature type="binding site" evidence="11">
    <location>
        <position position="216"/>
    </location>
    <ligand>
        <name>substrate</name>
    </ligand>
</feature>
<evidence type="ECO:0000256" key="9">
    <source>
        <dbReference type="PIRNR" id="PIRNR038994"/>
    </source>
</evidence>
<dbReference type="EMBL" id="SLZV01000016">
    <property type="protein sequence ID" value="TCS66890.1"/>
    <property type="molecule type" value="Genomic_DNA"/>
</dbReference>
<feature type="binding site" evidence="11">
    <location>
        <begin position="208"/>
        <end position="209"/>
    </location>
    <ligand>
        <name>substrate</name>
    </ligand>
</feature>
<comment type="pathway">
    <text evidence="8">Amino-sugar metabolism; N-acetylneuraminate degradation; D-fructose 6-phosphate from N-acetylneuraminate: step 4/5.</text>
</comment>
<dbReference type="CDD" id="cd00854">
    <property type="entry name" value="NagA"/>
    <property type="match status" value="1"/>
</dbReference>
<comment type="caution">
    <text evidence="15">The sequence shown here is derived from an EMBL/GenBank/DDBJ whole genome shotgun (WGS) entry which is preliminary data.</text>
</comment>
<evidence type="ECO:0000256" key="8">
    <source>
        <dbReference type="ARBA" id="ARBA00060590"/>
    </source>
</evidence>
<dbReference type="Proteomes" id="UP000294613">
    <property type="component" value="Unassembled WGS sequence"/>
</dbReference>
<dbReference type="AlphaFoldDB" id="A0A4R3JMM4"/>
<dbReference type="SUPFAM" id="SSF51556">
    <property type="entry name" value="Metallo-dependent hydrolases"/>
    <property type="match status" value="1"/>
</dbReference>
<comment type="cofactor">
    <cofactor evidence="12">
        <name>a divalent metal cation</name>
        <dbReference type="ChEBI" id="CHEBI:60240"/>
    </cofactor>
    <text evidence="12">Binds 1 divalent metal cation per subunit.</text>
</comment>
<evidence type="ECO:0000313" key="15">
    <source>
        <dbReference type="EMBL" id="TCS66890.1"/>
    </source>
</evidence>
<evidence type="ECO:0000256" key="10">
    <source>
        <dbReference type="PIRSR" id="PIRSR038994-1"/>
    </source>
</evidence>
<evidence type="ECO:0000256" key="2">
    <source>
        <dbReference type="ARBA" id="ARBA00011899"/>
    </source>
</evidence>
<feature type="binding site" evidence="12">
    <location>
        <position position="184"/>
    </location>
    <ligand>
        <name>Zn(2+)</name>
        <dbReference type="ChEBI" id="CHEBI:29105"/>
    </ligand>
</feature>
<evidence type="ECO:0000256" key="3">
    <source>
        <dbReference type="ARBA" id="ARBA00018029"/>
    </source>
</evidence>
<gene>
    <name evidence="15" type="ORF">EDD74_11667</name>
    <name evidence="14" type="ORF">FAEUMB_15440</name>
</gene>
<organism evidence="15 16">
    <name type="scientific">Faecalimonas umbilicata</name>
    <dbReference type="NCBI Taxonomy" id="1912855"/>
    <lineage>
        <taxon>Bacteria</taxon>
        <taxon>Bacillati</taxon>
        <taxon>Bacillota</taxon>
        <taxon>Clostridia</taxon>
        <taxon>Lachnospirales</taxon>
        <taxon>Lachnospiraceae</taxon>
        <taxon>Faecalimonas</taxon>
    </lineage>
</organism>
<name>A0A4R3JMM4_9FIRM</name>
<dbReference type="PANTHER" id="PTHR11113">
    <property type="entry name" value="N-ACETYLGLUCOSAMINE-6-PHOSPHATE DEACETYLASE"/>
    <property type="match status" value="1"/>
</dbReference>
<dbReference type="PANTHER" id="PTHR11113:SF14">
    <property type="entry name" value="N-ACETYLGLUCOSAMINE-6-PHOSPHATE DEACETYLASE"/>
    <property type="match status" value="1"/>
</dbReference>
<dbReference type="InterPro" id="IPR006680">
    <property type="entry name" value="Amidohydro-rel"/>
</dbReference>
<dbReference type="Gene3D" id="3.20.20.140">
    <property type="entry name" value="Metal-dependent hydrolases"/>
    <property type="match status" value="1"/>
</dbReference>
<dbReference type="GO" id="GO:0008448">
    <property type="term" value="F:N-acetylglucosamine-6-phosphate deacetylase activity"/>
    <property type="evidence" value="ECO:0007669"/>
    <property type="project" value="UniProtKB-EC"/>
</dbReference>
<feature type="active site" description="Proton donor/acceptor" evidence="10">
    <location>
        <position position="263"/>
    </location>
</feature>
<dbReference type="InterPro" id="IPR003764">
    <property type="entry name" value="GlcNAc_6-P_deAcase"/>
</dbReference>
<evidence type="ECO:0000256" key="5">
    <source>
        <dbReference type="ARBA" id="ARBA00022801"/>
    </source>
</evidence>
<reference evidence="14 17" key="1">
    <citation type="journal article" date="2018" name="Int. J. Syst. Evol. Microbiol.">
        <title>Draft Genome Sequence of Faecalimonas umbilicata JCM 30896T, an Acetate-Producing Bacterium Isolated from Human Feces.</title>
        <authorList>
            <person name="Sakamoto M."/>
            <person name="Ikeyama N."/>
            <person name="Yuki M."/>
            <person name="Ohkuma M."/>
        </authorList>
    </citation>
    <scope>NUCLEOTIDE SEQUENCE [LARGE SCALE GENOMIC DNA]</scope>
    <source>
        <strain evidence="14 17">EGH7</strain>
    </source>
</reference>
<evidence type="ECO:0000256" key="12">
    <source>
        <dbReference type="PIRSR" id="PIRSR038994-3"/>
    </source>
</evidence>
<feature type="domain" description="Amidohydrolase-related" evidence="13">
    <location>
        <begin position="43"/>
        <end position="369"/>
    </location>
</feature>
<evidence type="ECO:0000256" key="11">
    <source>
        <dbReference type="PIRSR" id="PIRSR038994-2"/>
    </source>
</evidence>
<sequence length="374" mass="40022">MQIKNVKVFTEEKQFQQGEIAIADGVFAKEADGEVIDGEGCYAIPGMVDVHFHGCVGYDFCDGTEEAIAEIAKYEAAQGVTTIVPATMTLPEDTLMEISKIAGNYKATEGADLAGINMEGPFISPGKKGAQASTHIVKPDIAMFRRLQEAANGLYRLVDIAPEVDGAMEFIAELKDEVNISFAHTLADYDIAKKGYDLGANHATHLYNAMPPFSHRAPGVIGAAHDSAHCMVELITDGVHIHPSVVRTTFDMFGDDRVVLISDSMRATGMPDGEYTLGGQAVQVRGNRATLVEGGALAGSVTNLADCMRVAVKEMQIPLESAVAAATMNPAKSVGLYDKYGSITEGKAGNVVLLREDLSLKAVIQNGRVIRWEE</sequence>
<keyword evidence="5 9" id="KW-0378">Hydrolase</keyword>
<feature type="binding site" evidence="12">
    <location>
        <position position="119"/>
    </location>
    <ligand>
        <name>Zn(2+)</name>
        <dbReference type="ChEBI" id="CHEBI:29105"/>
    </ligand>
</feature>
<reference evidence="15 16" key="2">
    <citation type="submission" date="2019-03" db="EMBL/GenBank/DDBJ databases">
        <title>Genomic Encyclopedia of Type Strains, Phase IV (KMG-IV): sequencing the most valuable type-strain genomes for metagenomic binning, comparative biology and taxonomic classification.</title>
        <authorList>
            <person name="Goeker M."/>
        </authorList>
    </citation>
    <scope>NUCLEOTIDE SEQUENCE [LARGE SCALE GENOMIC DNA]</scope>
    <source>
        <strain evidence="15 16">DSM 103426</strain>
    </source>
</reference>
<evidence type="ECO:0000256" key="7">
    <source>
        <dbReference type="ARBA" id="ARBA00047647"/>
    </source>
</evidence>
<evidence type="ECO:0000256" key="1">
    <source>
        <dbReference type="ARBA" id="ARBA00010716"/>
    </source>
</evidence>
<proteinExistence type="inferred from homology"/>
<dbReference type="EMBL" id="BHEO01000008">
    <property type="protein sequence ID" value="GBU05003.1"/>
    <property type="molecule type" value="Genomic_DNA"/>
</dbReference>
<dbReference type="PIRSF" id="PIRSF038994">
    <property type="entry name" value="NagA"/>
    <property type="match status" value="1"/>
</dbReference>
<dbReference type="Pfam" id="PF01979">
    <property type="entry name" value="Amidohydro_1"/>
    <property type="match status" value="1"/>
</dbReference>
<keyword evidence="17" id="KW-1185">Reference proteome</keyword>
<evidence type="ECO:0000256" key="6">
    <source>
        <dbReference type="ARBA" id="ARBA00023277"/>
    </source>
</evidence>
<accession>A0A4R3JMM4</accession>
<dbReference type="GO" id="GO:0006046">
    <property type="term" value="P:N-acetylglucosamine catabolic process"/>
    <property type="evidence" value="ECO:0007669"/>
    <property type="project" value="TreeGrafter"/>
</dbReference>
<feature type="binding site" evidence="12">
    <location>
        <position position="205"/>
    </location>
    <ligand>
        <name>Zn(2+)</name>
        <dbReference type="ChEBI" id="CHEBI:29105"/>
    </ligand>
</feature>
<comment type="similarity">
    <text evidence="1 9">Belongs to the metallo-dependent hydrolases superfamily. NagA family.</text>
</comment>
<evidence type="ECO:0000313" key="14">
    <source>
        <dbReference type="EMBL" id="GBU05003.1"/>
    </source>
</evidence>
<evidence type="ECO:0000313" key="16">
    <source>
        <dbReference type="Proteomes" id="UP000294613"/>
    </source>
</evidence>
<dbReference type="Proteomes" id="UP000702954">
    <property type="component" value="Unassembled WGS sequence"/>
</dbReference>
<feature type="binding site" evidence="11">
    <location>
        <position position="240"/>
    </location>
    <ligand>
        <name>substrate</name>
    </ligand>
</feature>
<feature type="binding site" evidence="11">
    <location>
        <position position="130"/>
    </location>
    <ligand>
        <name>substrate</name>
    </ligand>
</feature>
<dbReference type="SUPFAM" id="SSF51338">
    <property type="entry name" value="Composite domain of metallo-dependent hydrolases"/>
    <property type="match status" value="1"/>
</dbReference>
<feature type="binding site" evidence="11">
    <location>
        <begin position="297"/>
        <end position="299"/>
    </location>
    <ligand>
        <name>substrate</name>
    </ligand>
</feature>
<evidence type="ECO:0000256" key="4">
    <source>
        <dbReference type="ARBA" id="ARBA00022723"/>
    </source>
</evidence>
<dbReference type="GO" id="GO:0046872">
    <property type="term" value="F:metal ion binding"/>
    <property type="evidence" value="ECO:0007669"/>
    <property type="project" value="UniProtKB-KW"/>
</dbReference>
<keyword evidence="4 12" id="KW-0479">Metal-binding</keyword>
<dbReference type="Gene3D" id="2.30.40.10">
    <property type="entry name" value="Urease, subunit C, domain 1"/>
    <property type="match status" value="1"/>
</dbReference>
<dbReference type="EC" id="3.5.1.25" evidence="2"/>
<dbReference type="RefSeq" id="WP_008976616.1">
    <property type="nucleotide sequence ID" value="NZ_BHEO01000008.1"/>
</dbReference>